<evidence type="ECO:0000313" key="2">
    <source>
        <dbReference type="Proteomes" id="UP000184428"/>
    </source>
</evidence>
<organism evidence="1 2">
    <name type="scientific">Geodermatophilus obscurus</name>
    <dbReference type="NCBI Taxonomy" id="1861"/>
    <lineage>
        <taxon>Bacteria</taxon>
        <taxon>Bacillati</taxon>
        <taxon>Actinomycetota</taxon>
        <taxon>Actinomycetes</taxon>
        <taxon>Geodermatophilales</taxon>
        <taxon>Geodermatophilaceae</taxon>
        <taxon>Geodermatophilus</taxon>
    </lineage>
</organism>
<protein>
    <submittedName>
        <fullName evidence="1">Uncharacterized protein</fullName>
    </submittedName>
</protein>
<accession>A0A1M7RXL2</accession>
<gene>
    <name evidence="1" type="ORF">SAMN05660350_00236</name>
</gene>
<dbReference type="Proteomes" id="UP000184428">
    <property type="component" value="Unassembled WGS sequence"/>
</dbReference>
<dbReference type="AlphaFoldDB" id="A0A1M7RXL2"/>
<proteinExistence type="predicted"/>
<name>A0A1M7RXL2_9ACTN</name>
<dbReference type="EMBL" id="FRDM01000001">
    <property type="protein sequence ID" value="SHN50940.1"/>
    <property type="molecule type" value="Genomic_DNA"/>
</dbReference>
<reference evidence="1 2" key="1">
    <citation type="submission" date="2016-12" db="EMBL/GenBank/DDBJ databases">
        <authorList>
            <person name="Song W.-J."/>
            <person name="Kurnit D.M."/>
        </authorList>
    </citation>
    <scope>NUCLEOTIDE SEQUENCE [LARGE SCALE GENOMIC DNA]</scope>
    <source>
        <strain evidence="1 2">DSM 43162</strain>
    </source>
</reference>
<sequence length="56" mass="6334">MVPFIYRRGEDDLRRAPSLPHPRHQPDQLLLLGHVVRWPTPAEVEESYATEAAGSA</sequence>
<evidence type="ECO:0000313" key="1">
    <source>
        <dbReference type="EMBL" id="SHN50940.1"/>
    </source>
</evidence>